<dbReference type="EnsemblPlants" id="OGLUM02G19680.1">
    <property type="protein sequence ID" value="OGLUM02G19680.1"/>
    <property type="gene ID" value="OGLUM02G19680"/>
</dbReference>
<evidence type="ECO:0000256" key="1">
    <source>
        <dbReference type="SAM" id="MobiDB-lite"/>
    </source>
</evidence>
<reference evidence="3" key="1">
    <citation type="submission" date="2015-04" db="UniProtKB">
        <authorList>
            <consortium name="EnsemblPlants"/>
        </authorList>
    </citation>
    <scope>IDENTIFICATION</scope>
</reference>
<keyword evidence="4" id="KW-1185">Reference proteome</keyword>
<feature type="domain" description="GIR1-like zinc ribbon" evidence="2">
    <location>
        <begin position="88"/>
        <end position="124"/>
    </location>
</feature>
<dbReference type="STRING" id="40148.A0A0D9YT92"/>
<feature type="region of interest" description="Disordered" evidence="1">
    <location>
        <begin position="49"/>
        <end position="83"/>
    </location>
</feature>
<dbReference type="Proteomes" id="UP000026961">
    <property type="component" value="Chromosome 2"/>
</dbReference>
<evidence type="ECO:0000259" key="2">
    <source>
        <dbReference type="Pfam" id="PF24747"/>
    </source>
</evidence>
<feature type="compositionally biased region" description="Low complexity" evidence="1">
    <location>
        <begin position="49"/>
        <end position="65"/>
    </location>
</feature>
<dbReference type="InterPro" id="IPR056440">
    <property type="entry name" value="Zn-ribbon_GIR1"/>
</dbReference>
<dbReference type="HOGENOM" id="CLU_109567_2_2_1"/>
<sequence length="141" mass="14582">MKMKRGKYVTVPVMSGGGGGGRGMTRGLDLKLNLSLPAVARAVSPAAALAAADDESSPSSCLSSESELRQQHGGGGGQLQWSDSPEATSMVLAACPRCFLYVMLAEADPRCPKCRSPVILDFLHAGGGGGINADGRRHRRG</sequence>
<dbReference type="PANTHER" id="PTHR33177">
    <property type="entry name" value="PUTATIVE-RELATED"/>
    <property type="match status" value="1"/>
</dbReference>
<name>A0A0D9YT92_9ORYZ</name>
<reference evidence="3" key="2">
    <citation type="submission" date="2018-05" db="EMBL/GenBank/DDBJ databases">
        <title>OgluRS3 (Oryza glumaepatula Reference Sequence Version 3).</title>
        <authorList>
            <person name="Zhang J."/>
            <person name="Kudrna D."/>
            <person name="Lee S."/>
            <person name="Talag J."/>
            <person name="Welchert J."/>
            <person name="Wing R.A."/>
        </authorList>
    </citation>
    <scope>NUCLEOTIDE SEQUENCE [LARGE SCALE GENOMIC DNA]</scope>
</reference>
<dbReference type="Gramene" id="OGLUM02G19680.1">
    <property type="protein sequence ID" value="OGLUM02G19680.1"/>
    <property type="gene ID" value="OGLUM02G19680"/>
</dbReference>
<dbReference type="PANTHER" id="PTHR33177:SF81">
    <property type="entry name" value="OS02G0536500 PROTEIN"/>
    <property type="match status" value="1"/>
</dbReference>
<dbReference type="AlphaFoldDB" id="A0A0D9YT92"/>
<protein>
    <recommendedName>
        <fullName evidence="2">GIR1-like zinc ribbon domain-containing protein</fullName>
    </recommendedName>
</protein>
<dbReference type="eggNOG" id="ENOG502S48P">
    <property type="taxonomic scope" value="Eukaryota"/>
</dbReference>
<evidence type="ECO:0000313" key="4">
    <source>
        <dbReference type="Proteomes" id="UP000026961"/>
    </source>
</evidence>
<organism evidence="3">
    <name type="scientific">Oryza glumipatula</name>
    <dbReference type="NCBI Taxonomy" id="40148"/>
    <lineage>
        <taxon>Eukaryota</taxon>
        <taxon>Viridiplantae</taxon>
        <taxon>Streptophyta</taxon>
        <taxon>Embryophyta</taxon>
        <taxon>Tracheophyta</taxon>
        <taxon>Spermatophyta</taxon>
        <taxon>Magnoliopsida</taxon>
        <taxon>Liliopsida</taxon>
        <taxon>Poales</taxon>
        <taxon>Poaceae</taxon>
        <taxon>BOP clade</taxon>
        <taxon>Oryzoideae</taxon>
        <taxon>Oryzeae</taxon>
        <taxon>Oryzinae</taxon>
        <taxon>Oryza</taxon>
    </lineage>
</organism>
<dbReference type="Pfam" id="PF24747">
    <property type="entry name" value="Zn-ribbon_GIR1"/>
    <property type="match status" value="1"/>
</dbReference>
<dbReference type="InterPro" id="IPR055281">
    <property type="entry name" value="GIR1-2/SIED1"/>
</dbReference>
<accession>A0A0D9YT92</accession>
<evidence type="ECO:0000313" key="3">
    <source>
        <dbReference type="EnsemblPlants" id="OGLUM02G19680.1"/>
    </source>
</evidence>
<proteinExistence type="predicted"/>